<sequence length="188" mass="20420">MKKSILTACCAILLALPGAMAQSPEQDIRGDYPDAVEVPMRDPGLESFFALENDLEEMDRSDLASHTGQIGIRIDVSLEVTDGYLCWKDKDGYAEDGVAGAPGYLTLSGMKMNDGNDPTGPMIINNLVIDTGYGNEFSYMAISLPDIIGRVSFDAIKLGDGQDMGDSLGGWVFGDMYIEHSSFFIRTR</sequence>
<dbReference type="STRING" id="1121393.SAMN02745216_02311"/>
<name>A0A1M6MC13_9BACT</name>
<dbReference type="EMBL" id="FQZU01000012">
    <property type="protein sequence ID" value="SHJ80937.1"/>
    <property type="molecule type" value="Genomic_DNA"/>
</dbReference>
<protein>
    <submittedName>
        <fullName evidence="2">Uncharacterized protein</fullName>
    </submittedName>
</protein>
<dbReference type="Proteomes" id="UP000183994">
    <property type="component" value="Unassembled WGS sequence"/>
</dbReference>
<evidence type="ECO:0000313" key="2">
    <source>
        <dbReference type="EMBL" id="SHJ80937.1"/>
    </source>
</evidence>
<organism evidence="2 3">
    <name type="scientific">Desulfatibacillum alkenivorans DSM 16219</name>
    <dbReference type="NCBI Taxonomy" id="1121393"/>
    <lineage>
        <taxon>Bacteria</taxon>
        <taxon>Pseudomonadati</taxon>
        <taxon>Thermodesulfobacteriota</taxon>
        <taxon>Desulfobacteria</taxon>
        <taxon>Desulfobacterales</taxon>
        <taxon>Desulfatibacillaceae</taxon>
        <taxon>Desulfatibacillum</taxon>
    </lineage>
</organism>
<keyword evidence="1" id="KW-0732">Signal</keyword>
<dbReference type="RefSeq" id="WP_073475892.1">
    <property type="nucleotide sequence ID" value="NZ_FQZU01000012.1"/>
</dbReference>
<feature type="chain" id="PRO_5012997322" evidence="1">
    <location>
        <begin position="22"/>
        <end position="188"/>
    </location>
</feature>
<keyword evidence="3" id="KW-1185">Reference proteome</keyword>
<dbReference type="OrthoDB" id="9876526at2"/>
<proteinExistence type="predicted"/>
<evidence type="ECO:0000313" key="3">
    <source>
        <dbReference type="Proteomes" id="UP000183994"/>
    </source>
</evidence>
<feature type="signal peptide" evidence="1">
    <location>
        <begin position="1"/>
        <end position="21"/>
    </location>
</feature>
<reference evidence="3" key="1">
    <citation type="submission" date="2016-11" db="EMBL/GenBank/DDBJ databases">
        <authorList>
            <person name="Varghese N."/>
            <person name="Submissions S."/>
        </authorList>
    </citation>
    <scope>NUCLEOTIDE SEQUENCE [LARGE SCALE GENOMIC DNA]</scope>
    <source>
        <strain evidence="3">DSM 16219</strain>
    </source>
</reference>
<gene>
    <name evidence="2" type="ORF">SAMN02745216_02311</name>
</gene>
<dbReference type="AlphaFoldDB" id="A0A1M6MC13"/>
<evidence type="ECO:0000256" key="1">
    <source>
        <dbReference type="SAM" id="SignalP"/>
    </source>
</evidence>
<accession>A0A1M6MC13</accession>